<evidence type="ECO:0000313" key="3">
    <source>
        <dbReference type="EMBL" id="MCX7469224.1"/>
    </source>
</evidence>
<dbReference type="EMBL" id="JAPMKU010000005">
    <property type="protein sequence ID" value="MCX7469224.1"/>
    <property type="molecule type" value="Genomic_DNA"/>
</dbReference>
<dbReference type="InterPro" id="IPR034904">
    <property type="entry name" value="FSCA_dom_sf"/>
</dbReference>
<protein>
    <submittedName>
        <fullName evidence="3">Phenylacetate-CoA oxygenase subunit PaaJ</fullName>
    </submittedName>
</protein>
<dbReference type="PANTHER" id="PTHR42831">
    <property type="entry name" value="FE-S PROTEIN MATURATION AUXILIARY FACTOR YITW"/>
    <property type="match status" value="1"/>
</dbReference>
<comment type="caution">
    <text evidence="3">The sequence shown here is derived from an EMBL/GenBank/DDBJ whole genome shotgun (WGS) entry which is preliminary data.</text>
</comment>
<reference evidence="3" key="1">
    <citation type="submission" date="2022-11" db="EMBL/GenBank/DDBJ databases">
        <title>Corynebacterium sp. isolated from Penguins.</title>
        <authorList>
            <person name="Sedlar K."/>
            <person name="Svec P."/>
        </authorList>
    </citation>
    <scope>NUCLEOTIDE SEQUENCE</scope>
    <source>
        <strain evidence="3">P7374</strain>
    </source>
</reference>
<feature type="domain" description="MIP18 family-like" evidence="1">
    <location>
        <begin position="27"/>
        <end position="82"/>
    </location>
</feature>
<dbReference type="Pfam" id="PF01883">
    <property type="entry name" value="FeS_assembly_P"/>
    <property type="match status" value="1"/>
</dbReference>
<dbReference type="InterPro" id="IPR002744">
    <property type="entry name" value="MIP18-like"/>
</dbReference>
<dbReference type="AlphaFoldDB" id="A0A9Q4CA61"/>
<sequence length="177" mass="18989">MTVSTTHPAHPLRPTDPSAAHLWDVAATVPDPEIPVISIADLGILRGARFDGDTPVVVITPTYSGCPAMGTITADVTAAVTAAGHPTPRIETVLRPAWSTDWITELGRQQLREYGIAPPVARERSSGPIPITLTPAIRCPHCGSMNTTESSHFGSTSCKALYTCRDCREPFDYFKGH</sequence>
<dbReference type="InterPro" id="IPR011883">
    <property type="entry name" value="PaaD-like"/>
</dbReference>
<evidence type="ECO:0000259" key="2">
    <source>
        <dbReference type="Pfam" id="PF23451"/>
    </source>
</evidence>
<dbReference type="InterPro" id="IPR052339">
    <property type="entry name" value="Fe-S_Maturation_MIP18"/>
</dbReference>
<dbReference type="InterPro" id="IPR056572">
    <property type="entry name" value="Zn_ribbon_PaaD"/>
</dbReference>
<accession>A0A9Q4CA61</accession>
<name>A0A9Q4CA61_9CORY</name>
<dbReference type="NCBIfam" id="TIGR02159">
    <property type="entry name" value="PA_CoA_Oxy4"/>
    <property type="match status" value="1"/>
</dbReference>
<dbReference type="Pfam" id="PF23451">
    <property type="entry name" value="Zn_ribbon_PaaD"/>
    <property type="match status" value="1"/>
</dbReference>
<dbReference type="Proteomes" id="UP001071478">
    <property type="component" value="Unassembled WGS sequence"/>
</dbReference>
<gene>
    <name evidence="3" type="primary">paaJ</name>
    <name evidence="3" type="ORF">OS129_10105</name>
</gene>
<dbReference type="Gene3D" id="3.30.300.130">
    <property type="entry name" value="Fe-S cluster assembly (FSCA)"/>
    <property type="match status" value="1"/>
</dbReference>
<organism evidence="3 4">
    <name type="scientific">Corynebacterium pygosceleis</name>
    <dbReference type="NCBI Taxonomy" id="2800406"/>
    <lineage>
        <taxon>Bacteria</taxon>
        <taxon>Bacillati</taxon>
        <taxon>Actinomycetota</taxon>
        <taxon>Actinomycetes</taxon>
        <taxon>Mycobacteriales</taxon>
        <taxon>Corynebacteriaceae</taxon>
        <taxon>Corynebacterium</taxon>
    </lineage>
</organism>
<feature type="domain" description="PaaD zinc beta ribbon" evidence="2">
    <location>
        <begin position="134"/>
        <end position="175"/>
    </location>
</feature>
<dbReference type="PANTHER" id="PTHR42831:SF3">
    <property type="entry name" value="1,2-PHENYLACETYL-COA EPOXIDASE, SUBUNIT D-RELATED"/>
    <property type="match status" value="1"/>
</dbReference>
<evidence type="ECO:0000259" key="1">
    <source>
        <dbReference type="Pfam" id="PF01883"/>
    </source>
</evidence>
<evidence type="ECO:0000313" key="4">
    <source>
        <dbReference type="Proteomes" id="UP001071478"/>
    </source>
</evidence>
<proteinExistence type="predicted"/>
<dbReference type="SUPFAM" id="SSF117916">
    <property type="entry name" value="Fe-S cluster assembly (FSCA) domain-like"/>
    <property type="match status" value="1"/>
</dbReference>